<comment type="cofactor">
    <cofactor evidence="1">
        <name>pantetheine 4'-phosphate</name>
        <dbReference type="ChEBI" id="CHEBI:47942"/>
    </cofactor>
</comment>
<dbReference type="InterPro" id="IPR006162">
    <property type="entry name" value="Ppantetheine_attach_site"/>
</dbReference>
<dbReference type="InterPro" id="IPR020806">
    <property type="entry name" value="PKS_PP-bd"/>
</dbReference>
<keyword evidence="3" id="KW-0597">Phosphoprotein</keyword>
<evidence type="ECO:0000313" key="8">
    <source>
        <dbReference type="Proteomes" id="UP001432222"/>
    </source>
</evidence>
<evidence type="ECO:0000256" key="4">
    <source>
        <dbReference type="ARBA" id="ARBA00023235"/>
    </source>
</evidence>
<accession>A0ABZ1TWB6</accession>
<sequence>MTAHASGRGPADHPLLPELLLRTAAERPDDPAVIGGDERLTFAELVRRSRALAGHLRGLGVTADQCVGLFVEPSTEVLTGAWAILLAGGAYLPLAPEYPEERLRFMIEHSGVKVIVAQDRLVKRLTALAPAGTVVVRAEDEHPPAPVVLPDPAPDALAYVIYTSGSTGRPKGVMIEHRSIAHQMAWLRAAHGLDRTRVVLQKTPISFDAAQWEILAPAVGATVVVGGAGIHRDTERLVAAVKEYGVTTVQCVPTLLQALLETEELESCHALEQVFTGGEALSRSLARTFLEALPGRELVNLYGPTECTINSSSFVVTKSSVGDGPNSVSIGAPVDGTEYRILGRDGAELGVGEIGELSVGGVQVARGYLHRPDLTEQRFTEDPDGGGRFFRTGDLAYWNADGTVQFTGRADNQVKLRGFRVELDEIRLAIETHDWVRHAAVLVKDDPRTGFQNLIACVELDPREAALMDQGSHGAHHQSKESKLQVKAQLSNPGVRTSAELAGLPSVDLPGRTATEAQRALAFARKTYRFYEGEAPVSERDLLALLARRPAAAGRSRPLAELDAGALGAILRHLGQHLSPERLLPKYAYASPGSLYATQVYLEITGFPGIRPGIHYHHPIDHRLVLVSAAPAVPAPPAAPAPRLVPGPRKAPDDTAAAATPRIRMHFLGRRGAIEPVYRTNITEVLEIETGHIVGLLEEVLPAYGLDIGPAPFTPEVRSRLGVADQDHYLGSFDWTPWRGPREDRDLDLFVQVHPGKGVDLPAGQYLHEDGRLRLVSPDLVLRKQVIAINQAVYGRASFGVTVISRSPQRWRRYIDLGRVAQRLSLNDLDLGFMSSGYSSRGGDDLPSARRFDGILRELGRPGGASYFFLGGRVSREQRRHEGMREDAVHMRGPAELIRDDLVNYLPDYMIPNKVVVLDALPTTANGKIDLKALAGSDLVVAGAADRPFVAPRDETERRVAVLWQAVMKQESVSAQDDFFACGGNSLLAVTLVNRINRAFGAALPLEVVFTSPTVEGLARRLSGGPAEHTSRLVPLTGSGSPGPTASASPVPPARPVFCWPGLGGYPMNLRLLAERLGTERPFLGVQAHGVNPGEVPYPTIREMAAEDVRAVLEVQPEGPYTLWGYSFGARVAFEAAYQLEQAGRTVDHVFLIAPGSPKVRTTGTRPEERTASYTSRAFVAILLSVFTGTIDSPLLERCLAVARDDESFARFVGEGVPGLDPDLVRRIVRIVGTTFEFNYTFRELRERRVSAPITVFKARGDEYSFLDGSSGYSADPPTVVELTADHYSLLRAPDIDELVTAVHRRLHLRKDTVMPHVNIKHFPMELSDTQQAELLAAVTKAVTDAFGCEEGVVSIAVESIAEENWTEQVYIPEIVNRRDILGKVPDYRPDAL</sequence>
<dbReference type="NCBIfam" id="TIGR01733">
    <property type="entry name" value="AA-adenyl-dom"/>
    <property type="match status" value="1"/>
</dbReference>
<dbReference type="EMBL" id="CP108110">
    <property type="protein sequence ID" value="WUQ83253.1"/>
    <property type="molecule type" value="Genomic_DNA"/>
</dbReference>
<dbReference type="InterPro" id="IPR029058">
    <property type="entry name" value="AB_hydrolase_fold"/>
</dbReference>
<dbReference type="InterPro" id="IPR036736">
    <property type="entry name" value="ACP-like_sf"/>
</dbReference>
<dbReference type="Gene3D" id="3.40.50.12780">
    <property type="entry name" value="N-terminal domain of ligase-like"/>
    <property type="match status" value="1"/>
</dbReference>
<dbReference type="PROSITE" id="PS50075">
    <property type="entry name" value="CARRIER"/>
    <property type="match status" value="1"/>
</dbReference>
<dbReference type="Proteomes" id="UP001432222">
    <property type="component" value="Chromosome"/>
</dbReference>
<dbReference type="PANTHER" id="PTHR45527:SF1">
    <property type="entry name" value="FATTY ACID SYNTHASE"/>
    <property type="match status" value="1"/>
</dbReference>
<feature type="compositionally biased region" description="Low complexity" evidence="5">
    <location>
        <begin position="646"/>
        <end position="657"/>
    </location>
</feature>
<keyword evidence="8" id="KW-1185">Reference proteome</keyword>
<dbReference type="Gene3D" id="3.40.50.1820">
    <property type="entry name" value="alpha/beta hydrolase"/>
    <property type="match status" value="1"/>
</dbReference>
<keyword evidence="4" id="KW-0413">Isomerase</keyword>
<dbReference type="PROSITE" id="PS00455">
    <property type="entry name" value="AMP_BINDING"/>
    <property type="match status" value="1"/>
</dbReference>
<dbReference type="InterPro" id="IPR045851">
    <property type="entry name" value="AMP-bd_C_sf"/>
</dbReference>
<dbReference type="InterPro" id="IPR000873">
    <property type="entry name" value="AMP-dep_synth/lig_dom"/>
</dbReference>
<dbReference type="PANTHER" id="PTHR45527">
    <property type="entry name" value="NONRIBOSOMAL PEPTIDE SYNTHETASE"/>
    <property type="match status" value="1"/>
</dbReference>
<dbReference type="Gene3D" id="3.30.300.30">
    <property type="match status" value="2"/>
</dbReference>
<evidence type="ECO:0000256" key="5">
    <source>
        <dbReference type="SAM" id="MobiDB-lite"/>
    </source>
</evidence>
<dbReference type="SUPFAM" id="SSF53474">
    <property type="entry name" value="alpha/beta-Hydrolases"/>
    <property type="match status" value="1"/>
</dbReference>
<dbReference type="InterPro" id="IPR042099">
    <property type="entry name" value="ANL_N_sf"/>
</dbReference>
<dbReference type="Pfam" id="PF01361">
    <property type="entry name" value="Tautomerase"/>
    <property type="match status" value="1"/>
</dbReference>
<dbReference type="Pfam" id="PF00501">
    <property type="entry name" value="AMP-binding"/>
    <property type="match status" value="1"/>
</dbReference>
<evidence type="ECO:0000256" key="1">
    <source>
        <dbReference type="ARBA" id="ARBA00001957"/>
    </source>
</evidence>
<dbReference type="InterPro" id="IPR014347">
    <property type="entry name" value="Tautomerase/MIF_sf"/>
</dbReference>
<dbReference type="Gene3D" id="3.30.429.10">
    <property type="entry name" value="Macrophage Migration Inhibitory Factor"/>
    <property type="match status" value="1"/>
</dbReference>
<proteinExistence type="predicted"/>
<dbReference type="Gene3D" id="3.40.109.10">
    <property type="entry name" value="NADH Oxidase"/>
    <property type="match status" value="1"/>
</dbReference>
<dbReference type="SMART" id="SM00824">
    <property type="entry name" value="PKS_TE"/>
    <property type="match status" value="1"/>
</dbReference>
<dbReference type="InterPro" id="IPR010071">
    <property type="entry name" value="AA_adenyl_dom"/>
</dbReference>
<dbReference type="SMART" id="SM00823">
    <property type="entry name" value="PKS_PP"/>
    <property type="match status" value="1"/>
</dbReference>
<dbReference type="SUPFAM" id="SSF55331">
    <property type="entry name" value="Tautomerase/MIF"/>
    <property type="match status" value="1"/>
</dbReference>
<dbReference type="RefSeq" id="WP_328954286.1">
    <property type="nucleotide sequence ID" value="NZ_CP108110.1"/>
</dbReference>
<dbReference type="CDD" id="cd05930">
    <property type="entry name" value="A_NRPS"/>
    <property type="match status" value="1"/>
</dbReference>
<name>A0ABZ1TWB6_9ACTN</name>
<dbReference type="InterPro" id="IPR020802">
    <property type="entry name" value="TesA-like"/>
</dbReference>
<dbReference type="Gene3D" id="1.10.1200.10">
    <property type="entry name" value="ACP-like"/>
    <property type="match status" value="1"/>
</dbReference>
<dbReference type="InterPro" id="IPR000415">
    <property type="entry name" value="Nitroreductase-like"/>
</dbReference>
<dbReference type="PROSITE" id="PS00012">
    <property type="entry name" value="PHOSPHOPANTETHEINE"/>
    <property type="match status" value="1"/>
</dbReference>
<dbReference type="InterPro" id="IPR001031">
    <property type="entry name" value="Thioesterase"/>
</dbReference>
<dbReference type="SUPFAM" id="SSF47336">
    <property type="entry name" value="ACP-like"/>
    <property type="match status" value="1"/>
</dbReference>
<evidence type="ECO:0000256" key="2">
    <source>
        <dbReference type="ARBA" id="ARBA00022450"/>
    </source>
</evidence>
<evidence type="ECO:0000313" key="7">
    <source>
        <dbReference type="EMBL" id="WUQ83253.1"/>
    </source>
</evidence>
<dbReference type="Pfam" id="PF00975">
    <property type="entry name" value="Thioesterase"/>
    <property type="match status" value="1"/>
</dbReference>
<gene>
    <name evidence="7" type="ORF">OHA16_09860</name>
</gene>
<reference evidence="7" key="1">
    <citation type="submission" date="2022-10" db="EMBL/GenBank/DDBJ databases">
        <title>The complete genomes of actinobacterial strains from the NBC collection.</title>
        <authorList>
            <person name="Joergensen T.S."/>
            <person name="Alvarez Arevalo M."/>
            <person name="Sterndorff E.B."/>
            <person name="Faurdal D."/>
            <person name="Vuksanovic O."/>
            <person name="Mourched A.-S."/>
            <person name="Charusanti P."/>
            <person name="Shaw S."/>
            <person name="Blin K."/>
            <person name="Weber T."/>
        </authorList>
    </citation>
    <scope>NUCLEOTIDE SEQUENCE</scope>
    <source>
        <strain evidence="7">NBC_00222</strain>
    </source>
</reference>
<protein>
    <submittedName>
        <fullName evidence="7">Amino acid adenylation domain-containing protein</fullName>
    </submittedName>
</protein>
<feature type="region of interest" description="Disordered" evidence="5">
    <location>
        <begin position="1021"/>
        <end position="1051"/>
    </location>
</feature>
<feature type="region of interest" description="Disordered" evidence="5">
    <location>
        <begin position="638"/>
        <end position="657"/>
    </location>
</feature>
<dbReference type="Pfam" id="PF00550">
    <property type="entry name" value="PP-binding"/>
    <property type="match status" value="1"/>
</dbReference>
<feature type="domain" description="Carrier" evidence="6">
    <location>
        <begin position="951"/>
        <end position="1026"/>
    </location>
</feature>
<dbReference type="InterPro" id="IPR004370">
    <property type="entry name" value="4-OT-like_dom"/>
</dbReference>
<organism evidence="7 8">
    <name type="scientific">Kitasatospora purpeofusca</name>
    <dbReference type="NCBI Taxonomy" id="67352"/>
    <lineage>
        <taxon>Bacteria</taxon>
        <taxon>Bacillati</taxon>
        <taxon>Actinomycetota</taxon>
        <taxon>Actinomycetes</taxon>
        <taxon>Kitasatosporales</taxon>
        <taxon>Streptomycetaceae</taxon>
        <taxon>Kitasatospora</taxon>
    </lineage>
</organism>
<dbReference type="SUPFAM" id="SSF56801">
    <property type="entry name" value="Acetyl-CoA synthetase-like"/>
    <property type="match status" value="1"/>
</dbReference>
<feature type="compositionally biased region" description="Low complexity" evidence="5">
    <location>
        <begin position="1033"/>
        <end position="1049"/>
    </location>
</feature>
<dbReference type="InterPro" id="IPR020845">
    <property type="entry name" value="AMP-binding_CS"/>
</dbReference>
<evidence type="ECO:0000256" key="3">
    <source>
        <dbReference type="ARBA" id="ARBA00022553"/>
    </source>
</evidence>
<keyword evidence="2" id="KW-0596">Phosphopantetheine</keyword>
<dbReference type="InterPro" id="IPR009081">
    <property type="entry name" value="PP-bd_ACP"/>
</dbReference>
<evidence type="ECO:0000259" key="6">
    <source>
        <dbReference type="PROSITE" id="PS50075"/>
    </source>
</evidence>